<sequence length="1118" mass="126135">MQHPQFRGWAQTWHDDFHTKQRSLAIRNFGKAMKDLGKWKQSWEDGGGTPGILHLLSSASVTEVKAFCHAIRASNRRGKKSRDRERAVEELVMALLPQHYPSVDLRTRDKRPLQKLYSRMLRGCSSDFVERVLDAQDKSNPLFQHLGLQKLILSHDDMLKRRLTNYLVHEGPRPSEPEMDLCFREFVFREPPAPGTQPNMSASMQFALEILEARITRKCAAERWPPSPSELEVLMSIYRRFTSRSRSANTTFLIKLGLRLIELRPHYKDSGEANVLWTAIFTLWKKHPRQYEDLTSQGILLGLRGARADFPVIADRWREDPDQYEQMLVQGLRQGLGGTAEDISSGYLSLINGVPRTKTDPELRWSPEARWRLLRLYCQHVPQKGVDIEASTEFQCLANQEWSFALIDKLPRENAVLFLNHLYQVNPNFDFLRARRGFSESIYTMRDVPWRNFNVELLVTAYQQGDADAQSRARDKIDELRKQAAASREQEDRAIFAKAAAYYAIATGDLEVYAKTVAWQQRFIRDPLTVKTIFSPDTVLTSEGVVLLSGITLSPTEETTLDVLRRQLAVANRILKIFDEAKRTGMKEPSYNQSSWSALQRLYQDVYTERVSRAKKLKLQPAESELDTQPAVLDLLDGLSGPSLIAASEALLDAAARWRKTENRNKDQDDTSATMDQLAYQAVSKLAHSDTPILSRDLIRRVIIEHPEASSWHRRFLSVGYVRALPAEAAKSMLLSFATAVGAKLEEQSHGKAGGGAPRSLIKVSTVKYLAQLLNDADFISAEAAVEVLVELFNSTTHIDVRLACLDALLNTLNGVAEASGEDWKSDPMAEKILSTLDSVVSIAGNINERQPVSAADWAKAEANTTIPSTSDSPDIPPLFEMILSAAAGARFPGLKKLEGELFSRLVLPSLQHSQEQHQRWFSAFLAKHRLTLHAEALPRVPVTPRIWRYLLRHQGHLLPPATVDEYSRYVVLQLRTPGEIQDFNDALQRDAALRSDASVRHWLSVFEPAQSLSWNEEIRSLLDLIVAPPTAKPAAISSLVDAVISQASVLLDDYEAHMEKWSHLVAGLGPSRKESLSRRGKDGSAYNEEMEKAWAYWREAALSLAERLIALVQQKIA</sequence>
<keyword evidence="2" id="KW-1185">Reference proteome</keyword>
<dbReference type="Proteomes" id="UP000286045">
    <property type="component" value="Unassembled WGS sequence"/>
</dbReference>
<proteinExistence type="predicted"/>
<gene>
    <name evidence="1" type="ORF">EKO27_g9989</name>
</gene>
<feature type="non-terminal residue" evidence="1">
    <location>
        <position position="1118"/>
    </location>
</feature>
<organism evidence="1 2">
    <name type="scientific">Xylaria grammica</name>
    <dbReference type="NCBI Taxonomy" id="363999"/>
    <lineage>
        <taxon>Eukaryota</taxon>
        <taxon>Fungi</taxon>
        <taxon>Dikarya</taxon>
        <taxon>Ascomycota</taxon>
        <taxon>Pezizomycotina</taxon>
        <taxon>Sordariomycetes</taxon>
        <taxon>Xylariomycetidae</taxon>
        <taxon>Xylariales</taxon>
        <taxon>Xylariaceae</taxon>
        <taxon>Xylaria</taxon>
    </lineage>
</organism>
<reference evidence="1 2" key="1">
    <citation type="submission" date="2018-12" db="EMBL/GenBank/DDBJ databases">
        <title>Draft genome sequence of Xylaria grammica IHI A82.</title>
        <authorList>
            <person name="Buettner E."/>
            <person name="Kellner H."/>
        </authorList>
    </citation>
    <scope>NUCLEOTIDE SEQUENCE [LARGE SCALE GENOMIC DNA]</scope>
    <source>
        <strain evidence="1 2">IHI A82</strain>
    </source>
</reference>
<dbReference type="AlphaFoldDB" id="A0A439CSJ4"/>
<comment type="caution">
    <text evidence="1">The sequence shown here is derived from an EMBL/GenBank/DDBJ whole genome shotgun (WGS) entry which is preliminary data.</text>
</comment>
<dbReference type="EMBL" id="RYZI01000476">
    <property type="protein sequence ID" value="RWA05117.1"/>
    <property type="molecule type" value="Genomic_DNA"/>
</dbReference>
<protein>
    <submittedName>
        <fullName evidence="1">Uncharacterized protein</fullName>
    </submittedName>
</protein>
<dbReference type="STRING" id="363999.A0A439CSJ4"/>
<name>A0A439CSJ4_9PEZI</name>
<accession>A0A439CSJ4</accession>
<evidence type="ECO:0000313" key="1">
    <source>
        <dbReference type="EMBL" id="RWA05117.1"/>
    </source>
</evidence>
<evidence type="ECO:0000313" key="2">
    <source>
        <dbReference type="Proteomes" id="UP000286045"/>
    </source>
</evidence>